<sequence>MSHYQNLNTYETPKGFRGKSAITVQLWWIVQATFFRLSPQIFYGWRRFLLRLFGAKIGKNVIIRPSVQITYPWKISIGDYSWIGDEVVLYSLGEIKIGSHTVISQRSYICTGSHHYNSDNFDIYAKKITIGNKCWLATDVYVAPDVAIGDFTVVGARSSVFKDLPSNMVCKGHPAKPFKDRS</sequence>
<protein>
    <submittedName>
        <fullName evidence="4">Colanic acid biosynthesis acetyltransferase WcaF</fullName>
    </submittedName>
</protein>
<dbReference type="PANTHER" id="PTHR23416">
    <property type="entry name" value="SIALIC ACID SYNTHASE-RELATED"/>
    <property type="match status" value="1"/>
</dbReference>
<name>A0ABS0EEW9_9FLAO</name>
<evidence type="ECO:0000256" key="1">
    <source>
        <dbReference type="ARBA" id="ARBA00007274"/>
    </source>
</evidence>
<dbReference type="EMBL" id="JADOET010000002">
    <property type="protein sequence ID" value="MBF8149002.1"/>
    <property type="molecule type" value="Genomic_DNA"/>
</dbReference>
<evidence type="ECO:0000313" key="5">
    <source>
        <dbReference type="Proteomes" id="UP000611215"/>
    </source>
</evidence>
<dbReference type="CDD" id="cd05825">
    <property type="entry name" value="LbH_wcaF_like"/>
    <property type="match status" value="1"/>
</dbReference>
<organism evidence="4 5">
    <name type="scientific">Winogradskyella marina</name>
    <dbReference type="NCBI Taxonomy" id="2785530"/>
    <lineage>
        <taxon>Bacteria</taxon>
        <taxon>Pseudomonadati</taxon>
        <taxon>Bacteroidota</taxon>
        <taxon>Flavobacteriia</taxon>
        <taxon>Flavobacteriales</taxon>
        <taxon>Flavobacteriaceae</taxon>
        <taxon>Winogradskyella</taxon>
    </lineage>
</organism>
<evidence type="ECO:0000256" key="3">
    <source>
        <dbReference type="ARBA" id="ARBA00022737"/>
    </source>
</evidence>
<dbReference type="SUPFAM" id="SSF51161">
    <property type="entry name" value="Trimeric LpxA-like enzymes"/>
    <property type="match status" value="1"/>
</dbReference>
<evidence type="ECO:0000256" key="2">
    <source>
        <dbReference type="ARBA" id="ARBA00022679"/>
    </source>
</evidence>
<accession>A0ABS0EEW9</accession>
<dbReference type="NCBIfam" id="NF007797">
    <property type="entry name" value="PRK10502.1"/>
    <property type="match status" value="1"/>
</dbReference>
<keyword evidence="2" id="KW-0808">Transferase</keyword>
<keyword evidence="5" id="KW-1185">Reference proteome</keyword>
<reference evidence="4 5" key="1">
    <citation type="submission" date="2020-11" db="EMBL/GenBank/DDBJ databases">
        <title>Winogradskyella marina sp. nov., isolated from marine sediment.</title>
        <authorList>
            <person name="Bo J."/>
            <person name="Wang S."/>
            <person name="Song X."/>
            <person name="Du Z."/>
        </authorList>
    </citation>
    <scope>NUCLEOTIDE SEQUENCE [LARGE SCALE GENOMIC DNA]</scope>
    <source>
        <strain evidence="4 5">F6397</strain>
    </source>
</reference>
<evidence type="ECO:0000313" key="4">
    <source>
        <dbReference type="EMBL" id="MBF8149002.1"/>
    </source>
</evidence>
<dbReference type="InterPro" id="IPR011004">
    <property type="entry name" value="Trimer_LpxA-like_sf"/>
</dbReference>
<dbReference type="Gene3D" id="2.160.10.10">
    <property type="entry name" value="Hexapeptide repeat proteins"/>
    <property type="match status" value="1"/>
</dbReference>
<dbReference type="Proteomes" id="UP000611215">
    <property type="component" value="Unassembled WGS sequence"/>
</dbReference>
<dbReference type="PANTHER" id="PTHR23416:SF23">
    <property type="entry name" value="ACETYLTRANSFERASE C18B11.09C-RELATED"/>
    <property type="match status" value="1"/>
</dbReference>
<gene>
    <name evidence="4" type="primary">wcaF</name>
    <name evidence="4" type="ORF">ITJ86_03785</name>
</gene>
<comment type="caution">
    <text evidence="4">The sequence shown here is derived from an EMBL/GenBank/DDBJ whole genome shotgun (WGS) entry which is preliminary data.</text>
</comment>
<dbReference type="PROSITE" id="PS00101">
    <property type="entry name" value="HEXAPEP_TRANSFERASES"/>
    <property type="match status" value="1"/>
</dbReference>
<dbReference type="RefSeq" id="WP_195870280.1">
    <property type="nucleotide sequence ID" value="NZ_JADOET010000002.1"/>
</dbReference>
<dbReference type="InterPro" id="IPR051159">
    <property type="entry name" value="Hexapeptide_acetyltransf"/>
</dbReference>
<dbReference type="InterPro" id="IPR018357">
    <property type="entry name" value="Hexapep_transf_CS"/>
</dbReference>
<comment type="similarity">
    <text evidence="1">Belongs to the transferase hexapeptide repeat family.</text>
</comment>
<keyword evidence="3" id="KW-0677">Repeat</keyword>
<proteinExistence type="inferred from homology"/>